<dbReference type="KEGG" id="pais:PFX98_07035"/>
<feature type="transmembrane region" description="Helical" evidence="6">
    <location>
        <begin position="144"/>
        <end position="166"/>
    </location>
</feature>
<evidence type="ECO:0000256" key="3">
    <source>
        <dbReference type="ARBA" id="ARBA00022692"/>
    </source>
</evidence>
<keyword evidence="5 6" id="KW-0472">Membrane</keyword>
<dbReference type="GO" id="GO:0033228">
    <property type="term" value="P:cysteine export across plasma membrane"/>
    <property type="evidence" value="ECO:0007669"/>
    <property type="project" value="TreeGrafter"/>
</dbReference>
<dbReference type="PANTHER" id="PTHR30086">
    <property type="entry name" value="ARGININE EXPORTER PROTEIN ARGO"/>
    <property type="match status" value="1"/>
</dbReference>
<evidence type="ECO:0000256" key="1">
    <source>
        <dbReference type="ARBA" id="ARBA00004651"/>
    </source>
</evidence>
<dbReference type="PANTHER" id="PTHR30086:SF20">
    <property type="entry name" value="ARGININE EXPORTER PROTEIN ARGO-RELATED"/>
    <property type="match status" value="1"/>
</dbReference>
<feature type="transmembrane region" description="Helical" evidence="6">
    <location>
        <begin position="178"/>
        <end position="195"/>
    </location>
</feature>
<evidence type="ECO:0000313" key="8">
    <source>
        <dbReference type="Proteomes" id="UP001177769"/>
    </source>
</evidence>
<dbReference type="GO" id="GO:0005886">
    <property type="term" value="C:plasma membrane"/>
    <property type="evidence" value="ECO:0007669"/>
    <property type="project" value="UniProtKB-SubCell"/>
</dbReference>
<evidence type="ECO:0000256" key="5">
    <source>
        <dbReference type="ARBA" id="ARBA00023136"/>
    </source>
</evidence>
<reference evidence="7" key="1">
    <citation type="submission" date="2023-01" db="EMBL/GenBank/DDBJ databases">
        <title>Whole genome sequence of Paucibacter sp. S2-9 isolated from pond sediment.</title>
        <authorList>
            <person name="Jung J.Y."/>
        </authorList>
    </citation>
    <scope>NUCLEOTIDE SEQUENCE</scope>
    <source>
        <strain evidence="7">S2-9</strain>
    </source>
</reference>
<gene>
    <name evidence="7" type="ORF">PFX98_07035</name>
</gene>
<comment type="subcellular location">
    <subcellularLocation>
        <location evidence="1">Cell membrane</location>
        <topology evidence="1">Multi-pass membrane protein</topology>
    </subcellularLocation>
</comment>
<accession>A0AA95SMJ3</accession>
<proteinExistence type="predicted"/>
<dbReference type="GO" id="GO:0015171">
    <property type="term" value="F:amino acid transmembrane transporter activity"/>
    <property type="evidence" value="ECO:0007669"/>
    <property type="project" value="TreeGrafter"/>
</dbReference>
<feature type="transmembrane region" description="Helical" evidence="6">
    <location>
        <begin position="41"/>
        <end position="63"/>
    </location>
</feature>
<organism evidence="7 8">
    <name type="scientific">Paucibacter sediminis</name>
    <dbReference type="NCBI Taxonomy" id="3019553"/>
    <lineage>
        <taxon>Bacteria</taxon>
        <taxon>Pseudomonadati</taxon>
        <taxon>Pseudomonadota</taxon>
        <taxon>Betaproteobacteria</taxon>
        <taxon>Burkholderiales</taxon>
        <taxon>Sphaerotilaceae</taxon>
        <taxon>Roseateles</taxon>
    </lineage>
</organism>
<keyword evidence="3 6" id="KW-0812">Transmembrane</keyword>
<dbReference type="EMBL" id="CP116346">
    <property type="protein sequence ID" value="WIT13358.1"/>
    <property type="molecule type" value="Genomic_DNA"/>
</dbReference>
<keyword evidence="2" id="KW-1003">Cell membrane</keyword>
<feature type="transmembrane region" description="Helical" evidence="6">
    <location>
        <begin position="75"/>
        <end position="99"/>
    </location>
</feature>
<keyword evidence="4 6" id="KW-1133">Transmembrane helix</keyword>
<dbReference type="RefSeq" id="WP_285234470.1">
    <property type="nucleotide sequence ID" value="NZ_CP116346.1"/>
</dbReference>
<keyword evidence="8" id="KW-1185">Reference proteome</keyword>
<evidence type="ECO:0000256" key="2">
    <source>
        <dbReference type="ARBA" id="ARBA00022475"/>
    </source>
</evidence>
<dbReference type="InterPro" id="IPR001123">
    <property type="entry name" value="LeuE-type"/>
</dbReference>
<name>A0AA95SMJ3_9BURK</name>
<dbReference type="Proteomes" id="UP001177769">
    <property type="component" value="Chromosome"/>
</dbReference>
<evidence type="ECO:0000313" key="7">
    <source>
        <dbReference type="EMBL" id="WIT13358.1"/>
    </source>
</evidence>
<evidence type="ECO:0000256" key="6">
    <source>
        <dbReference type="SAM" id="Phobius"/>
    </source>
</evidence>
<evidence type="ECO:0000256" key="4">
    <source>
        <dbReference type="ARBA" id="ARBA00022989"/>
    </source>
</evidence>
<sequence>MSELLPLMTYCFVMSSTPGPNNVMLTTSGANFGYRGALPQILGINIGVALQTLVCCLGLGRLFASAPLLQDGLRIAGALYLIVLAWKLSGAGGIVSSGAAPRPASFWQGLMFQAVNPKSWVKAVTIASVFMPAGLGPLQGGLVAALLGSVIGFPCSSSWALFGVAIRRWLDDPRKRRVFNLSMGGTLLVLAIKFLA</sequence>
<dbReference type="Pfam" id="PF01810">
    <property type="entry name" value="LysE"/>
    <property type="match status" value="1"/>
</dbReference>
<protein>
    <submittedName>
        <fullName evidence="7">LysE family translocator</fullName>
    </submittedName>
</protein>
<dbReference type="AlphaFoldDB" id="A0AA95SMJ3"/>